<name>A0A6G9Y847_9NOCA</name>
<dbReference type="Pfam" id="PF20199">
    <property type="entry name" value="RepSA"/>
    <property type="match status" value="1"/>
</dbReference>
<accession>A0A6G9Y847</accession>
<dbReference type="Proteomes" id="UP000503540">
    <property type="component" value="Chromosome"/>
</dbReference>
<evidence type="ECO:0000256" key="1">
    <source>
        <dbReference type="SAM" id="MobiDB-lite"/>
    </source>
</evidence>
<evidence type="ECO:0000313" key="2">
    <source>
        <dbReference type="EMBL" id="QIS09392.1"/>
    </source>
</evidence>
<protein>
    <submittedName>
        <fullName evidence="2">Replication initiator protein</fullName>
    </submittedName>
</protein>
<dbReference type="RefSeq" id="WP_238847138.1">
    <property type="nucleotide sequence ID" value="NZ_CP046172.1"/>
</dbReference>
<feature type="region of interest" description="Disordered" evidence="1">
    <location>
        <begin position="163"/>
        <end position="188"/>
    </location>
</feature>
<gene>
    <name evidence="2" type="ORF">F5544_07430</name>
</gene>
<dbReference type="KEGG" id="nah:F5544_07430"/>
<dbReference type="AlphaFoldDB" id="A0A6G9Y847"/>
<feature type="region of interest" description="Disordered" evidence="1">
    <location>
        <begin position="1"/>
        <end position="28"/>
    </location>
</feature>
<sequence length="576" mass="64643">MSAPNTEDGRTETLVSGPAAPARQTAAERRALPNLYEIAQAAAEKYEVCQRPIPMRVEDPRTGTVTYEAAPCKSTIESVCPACAKANRALRIAQCREGWHLEAEPDSDKNDPTPAQLELLTARADLADQYRQALADQDNDLAESIRQRVMELDRELRETGLRGRLPALDATGKDRRRRSTRRRQDVPNLPRRKVAKTTVGKVFAGRFQPSMFVTLTMPSYGRIHRDNIVDATGKPCSDGSPVNPDSYDYTTAARDIVFFSKLVDRWIQNLRRAVGWDVQYFATVEPQKRGAPHLHILIRGAISREILRQVTAATYHQVWWPHFNPDNRVYSGAHQPVWDHKRATFVDPDSGRPLTYWDDALDVLDSIDNLTPAHTVRFGEQMDRKHITGVLAGTEKAGRTIGYVTKYLVKSISEIVEPQSDQAAEHYDRLHAELRHVPCSPRCAVWLEYGIVPQGATDKTVPGRCKGKAHRRDTLGLPGRRVLVSRRWSNKTLPDHKADRAEFVRQLLAAVGIEKPDTSHLKVTPVEPGDKSRPLREHLIMGAIAKRTVWRAEYLRARLAADPPEPPETSAIPTAA</sequence>
<dbReference type="EMBL" id="CP046172">
    <property type="protein sequence ID" value="QIS09392.1"/>
    <property type="molecule type" value="Genomic_DNA"/>
</dbReference>
<reference evidence="2 3" key="1">
    <citation type="journal article" date="2019" name="ACS Chem. Biol.">
        <title>Identification and Mobilization of a Cryptic Antibiotic Biosynthesis Gene Locus from a Human-Pathogenic Nocardia Isolate.</title>
        <authorList>
            <person name="Herisse M."/>
            <person name="Ishida K."/>
            <person name="Porter J.L."/>
            <person name="Howden B."/>
            <person name="Hertweck C."/>
            <person name="Stinear T.P."/>
            <person name="Pidot S.J."/>
        </authorList>
    </citation>
    <scope>NUCLEOTIDE SEQUENCE [LARGE SCALE GENOMIC DNA]</scope>
    <source>
        <strain evidence="2 3">AUSMDU00012717</strain>
    </source>
</reference>
<dbReference type="InterPro" id="IPR046828">
    <property type="entry name" value="RepSA"/>
</dbReference>
<organism evidence="2 3">
    <name type="scientific">Nocardia arthritidis</name>
    <dbReference type="NCBI Taxonomy" id="228602"/>
    <lineage>
        <taxon>Bacteria</taxon>
        <taxon>Bacillati</taxon>
        <taxon>Actinomycetota</taxon>
        <taxon>Actinomycetes</taxon>
        <taxon>Mycobacteriales</taxon>
        <taxon>Nocardiaceae</taxon>
        <taxon>Nocardia</taxon>
    </lineage>
</organism>
<evidence type="ECO:0000313" key="3">
    <source>
        <dbReference type="Proteomes" id="UP000503540"/>
    </source>
</evidence>
<keyword evidence="3" id="KW-1185">Reference proteome</keyword>
<proteinExistence type="predicted"/>